<dbReference type="RefSeq" id="WP_242617016.1">
    <property type="nucleotide sequence ID" value="NZ_SHKP01000008.1"/>
</dbReference>
<keyword evidence="4" id="KW-1185">Reference proteome</keyword>
<dbReference type="EMBL" id="SHKP01000008">
    <property type="protein sequence ID" value="RZT93709.1"/>
    <property type="molecule type" value="Genomic_DNA"/>
</dbReference>
<evidence type="ECO:0000313" key="3">
    <source>
        <dbReference type="EMBL" id="RZT93709.1"/>
    </source>
</evidence>
<feature type="domain" description="Peptidase C14 caspase" evidence="2">
    <location>
        <begin position="41"/>
        <end position="303"/>
    </location>
</feature>
<dbReference type="GO" id="GO:0004197">
    <property type="term" value="F:cysteine-type endopeptidase activity"/>
    <property type="evidence" value="ECO:0007669"/>
    <property type="project" value="InterPro"/>
</dbReference>
<dbReference type="PANTHER" id="PTHR48104">
    <property type="entry name" value="METACASPASE-4"/>
    <property type="match status" value="1"/>
</dbReference>
<sequence>MATAKKAAKKAARKTEAAMSKGAARKRRGIGLHIGLNTVSASHYGGWSGPLQACEFDANDMAALAAERGMSSSVLLTKKATRSAVLDAIRAAAKQLHGGDFFFLSYSGHGGQVPDVSGEERDDKLDETWCLYDGQLIDDELYLELASFITGVKVLVLSDSCHSGSVVRAGPPQAGVTPPEMRSKAMPAAVALRTYRDNRRFYDKLQEGVAAASEKAGIVDPDAALAAVAATSARLTKIARRMKPRVILISGCQDNQSSYDGDHNGAFTERMLTVWNNGGFSGNYAQFHATIKAGMPAVQTPNLFTMGTASKFLLEPPFSF</sequence>
<gene>
    <name evidence="3" type="ORF">EV670_3261</name>
</gene>
<dbReference type="PANTHER" id="PTHR48104:SF30">
    <property type="entry name" value="METACASPASE-1"/>
    <property type="match status" value="1"/>
</dbReference>
<dbReference type="Gene3D" id="3.40.50.1460">
    <property type="match status" value="1"/>
</dbReference>
<organism evidence="3 4">
    <name type="scientific">Rivibacter subsaxonicus</name>
    <dbReference type="NCBI Taxonomy" id="457575"/>
    <lineage>
        <taxon>Bacteria</taxon>
        <taxon>Pseudomonadati</taxon>
        <taxon>Pseudomonadota</taxon>
        <taxon>Betaproteobacteria</taxon>
        <taxon>Burkholderiales</taxon>
        <taxon>Rivibacter</taxon>
    </lineage>
</organism>
<reference evidence="3 4" key="1">
    <citation type="submission" date="2019-02" db="EMBL/GenBank/DDBJ databases">
        <title>Genomic Encyclopedia of Type Strains, Phase IV (KMG-IV): sequencing the most valuable type-strain genomes for metagenomic binning, comparative biology and taxonomic classification.</title>
        <authorList>
            <person name="Goeker M."/>
        </authorList>
    </citation>
    <scope>NUCLEOTIDE SEQUENCE [LARGE SCALE GENOMIC DNA]</scope>
    <source>
        <strain evidence="3 4">DSM 19570</strain>
    </source>
</reference>
<dbReference type="InterPro" id="IPR011600">
    <property type="entry name" value="Pept_C14_caspase"/>
</dbReference>
<dbReference type="GO" id="GO:0006508">
    <property type="term" value="P:proteolysis"/>
    <property type="evidence" value="ECO:0007669"/>
    <property type="project" value="InterPro"/>
</dbReference>
<evidence type="ECO:0000259" key="2">
    <source>
        <dbReference type="Pfam" id="PF00656"/>
    </source>
</evidence>
<evidence type="ECO:0000313" key="4">
    <source>
        <dbReference type="Proteomes" id="UP000293671"/>
    </source>
</evidence>
<dbReference type="Pfam" id="PF00656">
    <property type="entry name" value="Peptidase_C14"/>
    <property type="match status" value="1"/>
</dbReference>
<dbReference type="GO" id="GO:0005737">
    <property type="term" value="C:cytoplasm"/>
    <property type="evidence" value="ECO:0007669"/>
    <property type="project" value="TreeGrafter"/>
</dbReference>
<dbReference type="InterPro" id="IPR050452">
    <property type="entry name" value="Metacaspase"/>
</dbReference>
<dbReference type="Proteomes" id="UP000293671">
    <property type="component" value="Unassembled WGS sequence"/>
</dbReference>
<evidence type="ECO:0000256" key="1">
    <source>
        <dbReference type="SAM" id="MobiDB-lite"/>
    </source>
</evidence>
<accession>A0A4V2FSB8</accession>
<comment type="caution">
    <text evidence="3">The sequence shown here is derived from an EMBL/GenBank/DDBJ whole genome shotgun (WGS) entry which is preliminary data.</text>
</comment>
<protein>
    <submittedName>
        <fullName evidence="3">Caspase domain-containing protein</fullName>
    </submittedName>
</protein>
<feature type="compositionally biased region" description="Basic residues" evidence="1">
    <location>
        <begin position="1"/>
        <end position="12"/>
    </location>
</feature>
<feature type="region of interest" description="Disordered" evidence="1">
    <location>
        <begin position="1"/>
        <end position="24"/>
    </location>
</feature>
<proteinExistence type="predicted"/>
<name>A0A4V2FSB8_9BURK</name>
<dbReference type="AlphaFoldDB" id="A0A4V2FSB8"/>